<evidence type="ECO:0008006" key="3">
    <source>
        <dbReference type="Google" id="ProtNLM"/>
    </source>
</evidence>
<dbReference type="AlphaFoldDB" id="A0A6C0HRC4"/>
<accession>A0A6C0HRC4</accession>
<name>A0A6C0HRC4_9ZZZZ</name>
<keyword evidence="1" id="KW-1133">Transmembrane helix</keyword>
<dbReference type="Gene3D" id="1.10.287.70">
    <property type="match status" value="1"/>
</dbReference>
<sequence>MKSIPRAIIYNLIAISMFFIIYLLIRDHFTKDSNDPASILDVLNLSITMQTSVGSPYIVPKTSIAKFIITMQQFLLIFGNLFILHI</sequence>
<proteinExistence type="predicted"/>
<feature type="transmembrane region" description="Helical" evidence="1">
    <location>
        <begin position="64"/>
        <end position="84"/>
    </location>
</feature>
<evidence type="ECO:0000256" key="1">
    <source>
        <dbReference type="SAM" id="Phobius"/>
    </source>
</evidence>
<organism evidence="2">
    <name type="scientific">viral metagenome</name>
    <dbReference type="NCBI Taxonomy" id="1070528"/>
    <lineage>
        <taxon>unclassified sequences</taxon>
        <taxon>metagenomes</taxon>
        <taxon>organismal metagenomes</taxon>
    </lineage>
</organism>
<reference evidence="2" key="1">
    <citation type="journal article" date="2020" name="Nature">
        <title>Giant virus diversity and host interactions through global metagenomics.</title>
        <authorList>
            <person name="Schulz F."/>
            <person name="Roux S."/>
            <person name="Paez-Espino D."/>
            <person name="Jungbluth S."/>
            <person name="Walsh D.A."/>
            <person name="Denef V.J."/>
            <person name="McMahon K.D."/>
            <person name="Konstantinidis K.T."/>
            <person name="Eloe-Fadrosh E.A."/>
            <person name="Kyrpides N.C."/>
            <person name="Woyke T."/>
        </authorList>
    </citation>
    <scope>NUCLEOTIDE SEQUENCE</scope>
    <source>
        <strain evidence="2">GVMAG-M-3300023184-167</strain>
    </source>
</reference>
<keyword evidence="1" id="KW-0472">Membrane</keyword>
<evidence type="ECO:0000313" key="2">
    <source>
        <dbReference type="EMBL" id="QHT83059.1"/>
    </source>
</evidence>
<keyword evidence="1" id="KW-0812">Transmembrane</keyword>
<dbReference type="EMBL" id="MN740006">
    <property type="protein sequence ID" value="QHT83059.1"/>
    <property type="molecule type" value="Genomic_DNA"/>
</dbReference>
<protein>
    <recommendedName>
        <fullName evidence="3">Potassium channel domain-containing protein</fullName>
    </recommendedName>
</protein>
<feature type="transmembrane region" description="Helical" evidence="1">
    <location>
        <begin position="7"/>
        <end position="25"/>
    </location>
</feature>